<evidence type="ECO:0000313" key="3">
    <source>
        <dbReference type="EMBL" id="MEK8033963.1"/>
    </source>
</evidence>
<evidence type="ECO:0000313" key="4">
    <source>
        <dbReference type="Proteomes" id="UP001371218"/>
    </source>
</evidence>
<dbReference type="InterPro" id="IPR050546">
    <property type="entry name" value="Glycosyl_Hydrlase_16"/>
</dbReference>
<evidence type="ECO:0000256" key="1">
    <source>
        <dbReference type="ARBA" id="ARBA00006865"/>
    </source>
</evidence>
<dbReference type="InterPro" id="IPR000757">
    <property type="entry name" value="Beta-glucanase-like"/>
</dbReference>
<dbReference type="Proteomes" id="UP001371218">
    <property type="component" value="Unassembled WGS sequence"/>
</dbReference>
<sequence length="336" mass="36614">MNKATDPSRSDGTFPLGNRSIDPGAAPYLNVSCTAHTACWDRAIRSVAATVATWRRCTTAALGLGWALGSAAAAAASGPASPDALMKEPLRLPAGYQLVWSDEFSTDGLPDATKWVYDTGMNKQGWHNAELQYYSDARPENSVVRDGKLLITARKEDLSARADWGGQKYSSARLITRGKGDWTYGFYEIRAKLPCGLGTWPAIWMLNTPVEWPAGGEIDIVEHIGREPGHVFSTLHTAAGHGAHGTGNGTQVPDACTAFHDYQLHWTPDHMRFGIDGKVHHVYRNARQGTAQWPFDAPEFLILNIAIGGHLGGPVDDAIFPVQMEVDHVRVYQAPR</sequence>
<keyword evidence="3" id="KW-0378">Hydrolase</keyword>
<dbReference type="InterPro" id="IPR013320">
    <property type="entry name" value="ConA-like_dom_sf"/>
</dbReference>
<dbReference type="SUPFAM" id="SSF49899">
    <property type="entry name" value="Concanavalin A-like lectins/glucanases"/>
    <property type="match status" value="1"/>
</dbReference>
<gene>
    <name evidence="3" type="ORF">AACH06_24320</name>
</gene>
<dbReference type="PANTHER" id="PTHR10963:SF55">
    <property type="entry name" value="GLYCOSIDE HYDROLASE FAMILY 16 PROTEIN"/>
    <property type="match status" value="1"/>
</dbReference>
<reference evidence="3 4" key="1">
    <citation type="submission" date="2024-04" db="EMBL/GenBank/DDBJ databases">
        <title>Novel species of the genus Ideonella isolated from streams.</title>
        <authorList>
            <person name="Lu H."/>
        </authorList>
    </citation>
    <scope>NUCLEOTIDE SEQUENCE [LARGE SCALE GENOMIC DNA]</scope>
    <source>
        <strain evidence="3 4">DXS29W</strain>
    </source>
</reference>
<keyword evidence="4" id="KW-1185">Reference proteome</keyword>
<name>A0ABU9BX26_9BURK</name>
<comment type="caution">
    <text evidence="3">The sequence shown here is derived from an EMBL/GenBank/DDBJ whole genome shotgun (WGS) entry which is preliminary data.</text>
</comment>
<feature type="domain" description="GH16" evidence="2">
    <location>
        <begin position="74"/>
        <end position="336"/>
    </location>
</feature>
<dbReference type="PANTHER" id="PTHR10963">
    <property type="entry name" value="GLYCOSYL HYDROLASE-RELATED"/>
    <property type="match status" value="1"/>
</dbReference>
<proteinExistence type="inferred from homology"/>
<dbReference type="EMBL" id="JBBUTG010000023">
    <property type="protein sequence ID" value="MEK8033963.1"/>
    <property type="molecule type" value="Genomic_DNA"/>
</dbReference>
<dbReference type="CDD" id="cd08023">
    <property type="entry name" value="GH16_laminarinase_like"/>
    <property type="match status" value="1"/>
</dbReference>
<organism evidence="3 4">
    <name type="scientific">Ideonella lacteola</name>
    <dbReference type="NCBI Taxonomy" id="2984193"/>
    <lineage>
        <taxon>Bacteria</taxon>
        <taxon>Pseudomonadati</taxon>
        <taxon>Pseudomonadota</taxon>
        <taxon>Betaproteobacteria</taxon>
        <taxon>Burkholderiales</taxon>
        <taxon>Sphaerotilaceae</taxon>
        <taxon>Ideonella</taxon>
    </lineage>
</organism>
<dbReference type="GO" id="GO:0016787">
    <property type="term" value="F:hydrolase activity"/>
    <property type="evidence" value="ECO:0007669"/>
    <property type="project" value="UniProtKB-KW"/>
</dbReference>
<protein>
    <submittedName>
        <fullName evidence="3">Glycoside hydrolase family 16 protein</fullName>
    </submittedName>
</protein>
<dbReference type="Pfam" id="PF00722">
    <property type="entry name" value="Glyco_hydro_16"/>
    <property type="match status" value="1"/>
</dbReference>
<comment type="similarity">
    <text evidence="1">Belongs to the glycosyl hydrolase 16 family.</text>
</comment>
<dbReference type="PROSITE" id="PS51762">
    <property type="entry name" value="GH16_2"/>
    <property type="match status" value="1"/>
</dbReference>
<evidence type="ECO:0000259" key="2">
    <source>
        <dbReference type="PROSITE" id="PS51762"/>
    </source>
</evidence>
<dbReference type="Gene3D" id="2.60.120.200">
    <property type="match status" value="1"/>
</dbReference>
<dbReference type="RefSeq" id="WP_341428385.1">
    <property type="nucleotide sequence ID" value="NZ_JBBUTG010000023.1"/>
</dbReference>
<accession>A0ABU9BX26</accession>